<evidence type="ECO:0008006" key="6">
    <source>
        <dbReference type="Google" id="ProtNLM"/>
    </source>
</evidence>
<dbReference type="FunFam" id="1.10.287.370:FF:000002">
    <property type="entry name" value="Prefoldin subunit 2"/>
    <property type="match status" value="1"/>
</dbReference>
<protein>
    <recommendedName>
        <fullName evidence="6">Prefoldin subunit 2</fullName>
    </recommendedName>
</protein>
<dbReference type="InterPro" id="IPR027235">
    <property type="entry name" value="PFD2"/>
</dbReference>
<keyword evidence="3" id="KW-0175">Coiled coil</keyword>
<keyword evidence="5" id="KW-1185">Reference proteome</keyword>
<dbReference type="Pfam" id="PF01920">
    <property type="entry name" value="Prefoldin_2"/>
    <property type="match status" value="1"/>
</dbReference>
<dbReference type="GO" id="GO:0006457">
    <property type="term" value="P:protein folding"/>
    <property type="evidence" value="ECO:0007669"/>
    <property type="project" value="InterPro"/>
</dbReference>
<gene>
    <name evidence="4" type="ORF">M408DRAFT_81125</name>
</gene>
<evidence type="ECO:0000256" key="3">
    <source>
        <dbReference type="SAM" id="Coils"/>
    </source>
</evidence>
<keyword evidence="2" id="KW-0143">Chaperone</keyword>
<evidence type="ECO:0000313" key="5">
    <source>
        <dbReference type="Proteomes" id="UP000054097"/>
    </source>
</evidence>
<dbReference type="InterPro" id="IPR002777">
    <property type="entry name" value="PFD_beta-like"/>
</dbReference>
<dbReference type="Proteomes" id="UP000054097">
    <property type="component" value="Unassembled WGS sequence"/>
</dbReference>
<dbReference type="STRING" id="933852.A0A0C2WUF4"/>
<evidence type="ECO:0000313" key="4">
    <source>
        <dbReference type="EMBL" id="KIM21032.1"/>
    </source>
</evidence>
<evidence type="ECO:0000256" key="2">
    <source>
        <dbReference type="ARBA" id="ARBA00023186"/>
    </source>
</evidence>
<dbReference type="GO" id="GO:0016272">
    <property type="term" value="C:prefoldin complex"/>
    <property type="evidence" value="ECO:0007669"/>
    <property type="project" value="InterPro"/>
</dbReference>
<feature type="non-terminal residue" evidence="4">
    <location>
        <position position="1"/>
    </location>
</feature>
<name>A0A0C2WUF4_SERVB</name>
<sequence>EIQQNYSKLQSELQALAQKIGELESEAEEHDLVLATLAEQLKLDPKRKCFRMIGGVLVERTVEDVTPNLQTNLEGIKRVIATLAGQYKTKEEEFSKFVKDYNIRART</sequence>
<dbReference type="HOGENOM" id="CLU_113004_1_0_1"/>
<proteinExistence type="inferred from homology"/>
<dbReference type="Gene3D" id="1.10.287.370">
    <property type="match status" value="1"/>
</dbReference>
<feature type="coiled-coil region" evidence="3">
    <location>
        <begin position="6"/>
        <end position="40"/>
    </location>
</feature>
<reference evidence="4 5" key="1">
    <citation type="submission" date="2014-04" db="EMBL/GenBank/DDBJ databases">
        <authorList>
            <consortium name="DOE Joint Genome Institute"/>
            <person name="Kuo A."/>
            <person name="Zuccaro A."/>
            <person name="Kohler A."/>
            <person name="Nagy L.G."/>
            <person name="Floudas D."/>
            <person name="Copeland A."/>
            <person name="Barry K.W."/>
            <person name="Cichocki N."/>
            <person name="Veneault-Fourrey C."/>
            <person name="LaButti K."/>
            <person name="Lindquist E.A."/>
            <person name="Lipzen A."/>
            <person name="Lundell T."/>
            <person name="Morin E."/>
            <person name="Murat C."/>
            <person name="Sun H."/>
            <person name="Tunlid A."/>
            <person name="Henrissat B."/>
            <person name="Grigoriev I.V."/>
            <person name="Hibbett D.S."/>
            <person name="Martin F."/>
            <person name="Nordberg H.P."/>
            <person name="Cantor M.N."/>
            <person name="Hua S.X."/>
        </authorList>
    </citation>
    <scope>NUCLEOTIDE SEQUENCE [LARGE SCALE GENOMIC DNA]</scope>
    <source>
        <strain evidence="4 5">MAFF 305830</strain>
    </source>
</reference>
<accession>A0A0C2WUF4</accession>
<dbReference type="GO" id="GO:0051082">
    <property type="term" value="F:unfolded protein binding"/>
    <property type="evidence" value="ECO:0007669"/>
    <property type="project" value="InterPro"/>
</dbReference>
<dbReference type="InterPro" id="IPR009053">
    <property type="entry name" value="Prefoldin"/>
</dbReference>
<dbReference type="PANTHER" id="PTHR13303">
    <property type="entry name" value="PREFOLDIN SUBUNIT 2"/>
    <property type="match status" value="1"/>
</dbReference>
<dbReference type="EMBL" id="KN824396">
    <property type="protein sequence ID" value="KIM21032.1"/>
    <property type="molecule type" value="Genomic_DNA"/>
</dbReference>
<organism evidence="4 5">
    <name type="scientific">Serendipita vermifera MAFF 305830</name>
    <dbReference type="NCBI Taxonomy" id="933852"/>
    <lineage>
        <taxon>Eukaryota</taxon>
        <taxon>Fungi</taxon>
        <taxon>Dikarya</taxon>
        <taxon>Basidiomycota</taxon>
        <taxon>Agaricomycotina</taxon>
        <taxon>Agaricomycetes</taxon>
        <taxon>Sebacinales</taxon>
        <taxon>Serendipitaceae</taxon>
        <taxon>Serendipita</taxon>
    </lineage>
</organism>
<dbReference type="AlphaFoldDB" id="A0A0C2WUF4"/>
<dbReference type="CDD" id="cd23163">
    <property type="entry name" value="Prefoldin_2"/>
    <property type="match status" value="1"/>
</dbReference>
<dbReference type="SUPFAM" id="SSF46579">
    <property type="entry name" value="Prefoldin"/>
    <property type="match status" value="1"/>
</dbReference>
<dbReference type="OrthoDB" id="29646at2759"/>
<comment type="similarity">
    <text evidence="1">Belongs to the prefoldin subunit beta family.</text>
</comment>
<evidence type="ECO:0000256" key="1">
    <source>
        <dbReference type="ARBA" id="ARBA00008045"/>
    </source>
</evidence>
<reference evidence="5" key="2">
    <citation type="submission" date="2015-01" db="EMBL/GenBank/DDBJ databases">
        <title>Evolutionary Origins and Diversification of the Mycorrhizal Mutualists.</title>
        <authorList>
            <consortium name="DOE Joint Genome Institute"/>
            <consortium name="Mycorrhizal Genomics Consortium"/>
            <person name="Kohler A."/>
            <person name="Kuo A."/>
            <person name="Nagy L.G."/>
            <person name="Floudas D."/>
            <person name="Copeland A."/>
            <person name="Barry K.W."/>
            <person name="Cichocki N."/>
            <person name="Veneault-Fourrey C."/>
            <person name="LaButti K."/>
            <person name="Lindquist E.A."/>
            <person name="Lipzen A."/>
            <person name="Lundell T."/>
            <person name="Morin E."/>
            <person name="Murat C."/>
            <person name="Riley R."/>
            <person name="Ohm R."/>
            <person name="Sun H."/>
            <person name="Tunlid A."/>
            <person name="Henrissat B."/>
            <person name="Grigoriev I.V."/>
            <person name="Hibbett D.S."/>
            <person name="Martin F."/>
        </authorList>
    </citation>
    <scope>NUCLEOTIDE SEQUENCE [LARGE SCALE GENOMIC DNA]</scope>
    <source>
        <strain evidence="5">MAFF 305830</strain>
    </source>
</reference>